<proteinExistence type="predicted"/>
<evidence type="ECO:0000313" key="2">
    <source>
        <dbReference type="EMBL" id="GBP55271.1"/>
    </source>
</evidence>
<name>A0A4C1WVB6_EUMVA</name>
<evidence type="ECO:0000313" key="3">
    <source>
        <dbReference type="Proteomes" id="UP000299102"/>
    </source>
</evidence>
<evidence type="ECO:0000256" key="1">
    <source>
        <dbReference type="SAM" id="MobiDB-lite"/>
    </source>
</evidence>
<feature type="region of interest" description="Disordered" evidence="1">
    <location>
        <begin position="84"/>
        <end position="104"/>
    </location>
</feature>
<sequence>MRNYLLRHCDTRLANRADEVKKKPSSARSAYVDDGSEFKKGYLFDSERCIFYIDFSHNYVCRYTKMRRLDRPTEYHALIEYGRGESSGGQFPTPPLSNNLIPLH</sequence>
<comment type="caution">
    <text evidence="2">The sequence shown here is derived from an EMBL/GenBank/DDBJ whole genome shotgun (WGS) entry which is preliminary data.</text>
</comment>
<dbReference type="AlphaFoldDB" id="A0A4C1WVB6"/>
<dbReference type="EMBL" id="BGZK01000664">
    <property type="protein sequence ID" value="GBP55271.1"/>
    <property type="molecule type" value="Genomic_DNA"/>
</dbReference>
<organism evidence="2 3">
    <name type="scientific">Eumeta variegata</name>
    <name type="common">Bagworm moth</name>
    <name type="synonym">Eumeta japonica</name>
    <dbReference type="NCBI Taxonomy" id="151549"/>
    <lineage>
        <taxon>Eukaryota</taxon>
        <taxon>Metazoa</taxon>
        <taxon>Ecdysozoa</taxon>
        <taxon>Arthropoda</taxon>
        <taxon>Hexapoda</taxon>
        <taxon>Insecta</taxon>
        <taxon>Pterygota</taxon>
        <taxon>Neoptera</taxon>
        <taxon>Endopterygota</taxon>
        <taxon>Lepidoptera</taxon>
        <taxon>Glossata</taxon>
        <taxon>Ditrysia</taxon>
        <taxon>Tineoidea</taxon>
        <taxon>Psychidae</taxon>
        <taxon>Oiketicinae</taxon>
        <taxon>Eumeta</taxon>
    </lineage>
</organism>
<dbReference type="Proteomes" id="UP000299102">
    <property type="component" value="Unassembled WGS sequence"/>
</dbReference>
<gene>
    <name evidence="2" type="ORF">EVAR_24467_1</name>
</gene>
<accession>A0A4C1WVB6</accession>
<protein>
    <submittedName>
        <fullName evidence="2">Uncharacterized protein</fullName>
    </submittedName>
</protein>
<reference evidence="2 3" key="1">
    <citation type="journal article" date="2019" name="Commun. Biol.">
        <title>The bagworm genome reveals a unique fibroin gene that provides high tensile strength.</title>
        <authorList>
            <person name="Kono N."/>
            <person name="Nakamura H."/>
            <person name="Ohtoshi R."/>
            <person name="Tomita M."/>
            <person name="Numata K."/>
            <person name="Arakawa K."/>
        </authorList>
    </citation>
    <scope>NUCLEOTIDE SEQUENCE [LARGE SCALE GENOMIC DNA]</scope>
</reference>
<keyword evidence="3" id="KW-1185">Reference proteome</keyword>